<dbReference type="Gene3D" id="1.10.10.10">
    <property type="entry name" value="Winged helix-like DNA-binding domain superfamily/Winged helix DNA-binding domain"/>
    <property type="match status" value="1"/>
</dbReference>
<dbReference type="InterPro" id="IPR011991">
    <property type="entry name" value="ArsR-like_HTH"/>
</dbReference>
<dbReference type="InterPro" id="IPR001845">
    <property type="entry name" value="HTH_ArsR_DNA-bd_dom"/>
</dbReference>
<dbReference type="PANTHER" id="PTHR33154">
    <property type="entry name" value="TRANSCRIPTIONAL REGULATOR, ARSR FAMILY"/>
    <property type="match status" value="1"/>
</dbReference>
<evidence type="ECO:0000256" key="1">
    <source>
        <dbReference type="ARBA" id="ARBA00023015"/>
    </source>
</evidence>
<dbReference type="STRING" id="688867.SAMN05660236_4917"/>
<dbReference type="CDD" id="cd00090">
    <property type="entry name" value="HTH_ARSR"/>
    <property type="match status" value="1"/>
</dbReference>
<dbReference type="InterPro" id="IPR051081">
    <property type="entry name" value="HTH_MetalResp_TranReg"/>
</dbReference>
<keyword evidence="2 5" id="KW-0238">DNA-binding</keyword>
<dbReference type="SUPFAM" id="SSF46785">
    <property type="entry name" value="Winged helix' DNA-binding domain"/>
    <property type="match status" value="1"/>
</dbReference>
<evidence type="ECO:0000313" key="5">
    <source>
        <dbReference type="EMBL" id="SKC85586.1"/>
    </source>
</evidence>
<evidence type="ECO:0000256" key="3">
    <source>
        <dbReference type="ARBA" id="ARBA00023163"/>
    </source>
</evidence>
<dbReference type="PROSITE" id="PS50987">
    <property type="entry name" value="HTH_ARSR_2"/>
    <property type="match status" value="1"/>
</dbReference>
<dbReference type="SMART" id="SM00418">
    <property type="entry name" value="HTH_ARSR"/>
    <property type="match status" value="1"/>
</dbReference>
<dbReference type="OrthoDB" id="9800049at2"/>
<feature type="domain" description="HTH arsR-type" evidence="4">
    <location>
        <begin position="6"/>
        <end position="102"/>
    </location>
</feature>
<gene>
    <name evidence="5" type="ORF">SAMN05660236_4917</name>
</gene>
<protein>
    <submittedName>
        <fullName evidence="5">DNA-binding transcriptional regulator, ArsR family</fullName>
    </submittedName>
</protein>
<dbReference type="AlphaFoldDB" id="A0A1T5MBH1"/>
<dbReference type="EMBL" id="FUZU01000004">
    <property type="protein sequence ID" value="SKC85586.1"/>
    <property type="molecule type" value="Genomic_DNA"/>
</dbReference>
<keyword evidence="6" id="KW-1185">Reference proteome</keyword>
<dbReference type="NCBIfam" id="NF033788">
    <property type="entry name" value="HTH_metalloreg"/>
    <property type="match status" value="1"/>
</dbReference>
<dbReference type="Proteomes" id="UP000190961">
    <property type="component" value="Unassembled WGS sequence"/>
</dbReference>
<dbReference type="GO" id="GO:0003700">
    <property type="term" value="F:DNA-binding transcription factor activity"/>
    <property type="evidence" value="ECO:0007669"/>
    <property type="project" value="InterPro"/>
</dbReference>
<evidence type="ECO:0000313" key="6">
    <source>
        <dbReference type="Proteomes" id="UP000190961"/>
    </source>
</evidence>
<dbReference type="PRINTS" id="PR00778">
    <property type="entry name" value="HTHARSR"/>
</dbReference>
<dbReference type="GO" id="GO:0003677">
    <property type="term" value="F:DNA binding"/>
    <property type="evidence" value="ECO:0007669"/>
    <property type="project" value="UniProtKB-KW"/>
</dbReference>
<sequence length="119" mass="12997">MGASKIDNFTPAQIHLAVYAKALGHPARVAIVQFLAQRKACLCGDIVNALPLSQSTISQHLKELKNAGLIRGNIDGPSVSYCIDEKIWNRAKRALGNLFENCDPANELNRFPEPKSITV</sequence>
<dbReference type="PANTHER" id="PTHR33154:SF15">
    <property type="entry name" value="REGULATORY PROTEIN ARSR"/>
    <property type="match status" value="1"/>
</dbReference>
<evidence type="ECO:0000256" key="2">
    <source>
        <dbReference type="ARBA" id="ARBA00023125"/>
    </source>
</evidence>
<proteinExistence type="predicted"/>
<organism evidence="5 6">
    <name type="scientific">Ohtaekwangia koreensis</name>
    <dbReference type="NCBI Taxonomy" id="688867"/>
    <lineage>
        <taxon>Bacteria</taxon>
        <taxon>Pseudomonadati</taxon>
        <taxon>Bacteroidota</taxon>
        <taxon>Cytophagia</taxon>
        <taxon>Cytophagales</taxon>
        <taxon>Fulvivirgaceae</taxon>
        <taxon>Ohtaekwangia</taxon>
    </lineage>
</organism>
<dbReference type="Pfam" id="PF01022">
    <property type="entry name" value="HTH_5"/>
    <property type="match status" value="1"/>
</dbReference>
<reference evidence="5 6" key="1">
    <citation type="submission" date="2017-02" db="EMBL/GenBank/DDBJ databases">
        <authorList>
            <person name="Peterson S.W."/>
        </authorList>
    </citation>
    <scope>NUCLEOTIDE SEQUENCE [LARGE SCALE GENOMIC DNA]</scope>
    <source>
        <strain evidence="5 6">DSM 25262</strain>
    </source>
</reference>
<dbReference type="InterPro" id="IPR036390">
    <property type="entry name" value="WH_DNA-bd_sf"/>
</dbReference>
<keyword evidence="3" id="KW-0804">Transcription</keyword>
<name>A0A1T5MBH1_9BACT</name>
<dbReference type="RefSeq" id="WP_079689440.1">
    <property type="nucleotide sequence ID" value="NZ_FUZU01000004.1"/>
</dbReference>
<evidence type="ECO:0000259" key="4">
    <source>
        <dbReference type="PROSITE" id="PS50987"/>
    </source>
</evidence>
<dbReference type="InterPro" id="IPR036388">
    <property type="entry name" value="WH-like_DNA-bd_sf"/>
</dbReference>
<keyword evidence="1" id="KW-0805">Transcription regulation</keyword>
<accession>A0A1T5MBH1</accession>